<keyword evidence="1" id="KW-0812">Transmembrane</keyword>
<dbReference type="EMBL" id="MQUC01000003">
    <property type="protein sequence ID" value="PRP67145.1"/>
    <property type="molecule type" value="Genomic_DNA"/>
</dbReference>
<keyword evidence="3" id="KW-1185">Reference proteome</keyword>
<evidence type="ECO:0000256" key="1">
    <source>
        <dbReference type="SAM" id="Phobius"/>
    </source>
</evidence>
<dbReference type="Proteomes" id="UP000239532">
    <property type="component" value="Unassembled WGS sequence"/>
</dbReference>
<dbReference type="NCBIfam" id="NF047436">
    <property type="entry name" value="LA_2272_repeat"/>
    <property type="match status" value="2"/>
</dbReference>
<keyword evidence="1" id="KW-0472">Membrane</keyword>
<dbReference type="AlphaFoldDB" id="A0A2S9WUK4"/>
<organism evidence="2 3">
    <name type="scientific">Nonlabens agnitus</name>
    <dbReference type="NCBI Taxonomy" id="870484"/>
    <lineage>
        <taxon>Bacteria</taxon>
        <taxon>Pseudomonadati</taxon>
        <taxon>Bacteroidota</taxon>
        <taxon>Flavobacteriia</taxon>
        <taxon>Flavobacteriales</taxon>
        <taxon>Flavobacteriaceae</taxon>
        <taxon>Nonlabens</taxon>
    </lineage>
</organism>
<comment type="caution">
    <text evidence="2">The sequence shown here is derived from an EMBL/GenBank/DDBJ whole genome shotgun (WGS) entry which is preliminary data.</text>
</comment>
<gene>
    <name evidence="2" type="ORF">BST86_08565</name>
</gene>
<evidence type="ECO:0000313" key="3">
    <source>
        <dbReference type="Proteomes" id="UP000239532"/>
    </source>
</evidence>
<feature type="transmembrane region" description="Helical" evidence="1">
    <location>
        <begin position="12"/>
        <end position="31"/>
    </location>
</feature>
<dbReference type="InterPro" id="IPR058093">
    <property type="entry name" value="LA_2272-like"/>
</dbReference>
<evidence type="ECO:0000313" key="2">
    <source>
        <dbReference type="EMBL" id="PRP67145.1"/>
    </source>
</evidence>
<reference evidence="2 3" key="1">
    <citation type="submission" date="2016-11" db="EMBL/GenBank/DDBJ databases">
        <title>Trade-off between light-utilization and light-protection in marine flavobacteria.</title>
        <authorList>
            <person name="Kumagai Y."/>
        </authorList>
    </citation>
    <scope>NUCLEOTIDE SEQUENCE [LARGE SCALE GENOMIC DNA]</scope>
    <source>
        <strain evidence="2 3">JCM 17109</strain>
    </source>
</reference>
<accession>A0A2S9WUK4</accession>
<name>A0A2S9WUK4_9FLAO</name>
<proteinExistence type="predicted"/>
<protein>
    <submittedName>
        <fullName evidence="2">Uncharacterized protein</fullName>
    </submittedName>
</protein>
<keyword evidence="1" id="KW-1133">Transmembrane helix</keyword>
<sequence>MKRKGNKKIKRFGSCLTEWLWIICTLGAIYTTVAINMKNTTILVIFLISIKVFAQDFNEKTRFLFGTFHTQNTTINGISVGAFPQFNDEKRFVRTNGIRLEIPGLGLIGLLANGSLIRKEETDEIINGLNISGGTMGNVSFNGITLAFLVQSGTENNGIAIAGLWNGMDNSNGIQISGLLNETTYSNGIQIALSNSTEYMSGIQIGGANYANEKMVGLQIGIWNESKNTKGIQLGLWNINEKRKLPIINWNF</sequence>